<dbReference type="Gene3D" id="1.20.144.10">
    <property type="entry name" value="Phosphatidic acid phosphatase type 2/haloperoxidase"/>
    <property type="match status" value="1"/>
</dbReference>
<keyword evidence="4 9" id="KW-0378">Hydrolase</keyword>
<reference evidence="9 10" key="1">
    <citation type="submission" date="2023-07" db="EMBL/GenBank/DDBJ databases">
        <title>Genomic Encyclopedia of Type Strains, Phase IV (KMG-IV): sequencing the most valuable type-strain genomes for metagenomic binning, comparative biology and taxonomic classification.</title>
        <authorList>
            <person name="Goeker M."/>
        </authorList>
    </citation>
    <scope>NUCLEOTIDE SEQUENCE [LARGE SCALE GENOMIC DNA]</scope>
    <source>
        <strain evidence="9 10">DSM 12751</strain>
    </source>
</reference>
<dbReference type="PANTHER" id="PTHR14969">
    <property type="entry name" value="SPHINGOSINE-1-PHOSPHATE PHOSPHOHYDROLASE"/>
    <property type="match status" value="1"/>
</dbReference>
<dbReference type="GO" id="GO:0050380">
    <property type="term" value="F:undecaprenyl-diphosphatase activity"/>
    <property type="evidence" value="ECO:0007669"/>
    <property type="project" value="UniProtKB-EC"/>
</dbReference>
<dbReference type="InterPro" id="IPR036938">
    <property type="entry name" value="PAP2/HPO_sf"/>
</dbReference>
<evidence type="ECO:0000313" key="9">
    <source>
        <dbReference type="EMBL" id="MDQ0166550.1"/>
    </source>
</evidence>
<evidence type="ECO:0000313" key="10">
    <source>
        <dbReference type="Proteomes" id="UP001235840"/>
    </source>
</evidence>
<evidence type="ECO:0000256" key="4">
    <source>
        <dbReference type="ARBA" id="ARBA00022801"/>
    </source>
</evidence>
<gene>
    <name evidence="9" type="ORF">J2S11_002454</name>
</gene>
<keyword evidence="10" id="KW-1185">Reference proteome</keyword>
<feature type="domain" description="Phosphatidic acid phosphatase type 2/haloperoxidase" evidence="8">
    <location>
        <begin position="64"/>
        <end position="171"/>
    </location>
</feature>
<evidence type="ECO:0000256" key="7">
    <source>
        <dbReference type="SAM" id="Phobius"/>
    </source>
</evidence>
<dbReference type="EMBL" id="JAUSTY010000009">
    <property type="protein sequence ID" value="MDQ0166550.1"/>
    <property type="molecule type" value="Genomic_DNA"/>
</dbReference>
<dbReference type="Proteomes" id="UP001235840">
    <property type="component" value="Unassembled WGS sequence"/>
</dbReference>
<keyword evidence="5 7" id="KW-1133">Transmembrane helix</keyword>
<evidence type="ECO:0000259" key="8">
    <source>
        <dbReference type="SMART" id="SM00014"/>
    </source>
</evidence>
<dbReference type="PANTHER" id="PTHR14969:SF62">
    <property type="entry name" value="DECAPRENYLPHOSPHORYL-5-PHOSPHORIBOSE PHOSPHATASE RV3807C-RELATED"/>
    <property type="match status" value="1"/>
</dbReference>
<keyword evidence="2" id="KW-1003">Cell membrane</keyword>
<dbReference type="EC" id="3.6.1.27" evidence="9"/>
<proteinExistence type="predicted"/>
<comment type="caution">
    <text evidence="9">The sequence shown here is derived from an EMBL/GenBank/DDBJ whole genome shotgun (WGS) entry which is preliminary data.</text>
</comment>
<protein>
    <submittedName>
        <fullName evidence="9">Undecaprenyl-diphosphatase</fullName>
        <ecNumber evidence="9">3.6.1.27</ecNumber>
    </submittedName>
</protein>
<dbReference type="Pfam" id="PF01569">
    <property type="entry name" value="PAP2"/>
    <property type="match status" value="1"/>
</dbReference>
<dbReference type="SUPFAM" id="SSF48317">
    <property type="entry name" value="Acid phosphatase/Vanadium-dependent haloperoxidase"/>
    <property type="match status" value="1"/>
</dbReference>
<keyword evidence="6 7" id="KW-0472">Membrane</keyword>
<evidence type="ECO:0000256" key="3">
    <source>
        <dbReference type="ARBA" id="ARBA00022692"/>
    </source>
</evidence>
<sequence>MNRMFLSLQNFEQRVFYWCNHRIRHTFLDQLLPIITHLGGAVCTIAITLLLIVMTSGEWQAAAIQSLIALTLSHIPIAILKKLFRRKRPYLAITDVNVCKNPLQDYSFPSGHTTAIFAVVTPFIYVAPFLLYVLVPIAGLVALSRIYLGLHYPSDCIVGFLIGTWTAVLTFSLYNSFLG</sequence>
<name>A0ABT9W0C5_9BACI</name>
<feature type="transmembrane region" description="Helical" evidence="7">
    <location>
        <begin position="157"/>
        <end position="177"/>
    </location>
</feature>
<feature type="transmembrane region" description="Helical" evidence="7">
    <location>
        <begin position="115"/>
        <end position="137"/>
    </location>
</feature>
<evidence type="ECO:0000256" key="6">
    <source>
        <dbReference type="ARBA" id="ARBA00023136"/>
    </source>
</evidence>
<comment type="subcellular location">
    <subcellularLocation>
        <location evidence="1">Cell membrane</location>
        <topology evidence="1">Multi-pass membrane protein</topology>
    </subcellularLocation>
</comment>
<dbReference type="InterPro" id="IPR000326">
    <property type="entry name" value="PAP2/HPO"/>
</dbReference>
<feature type="transmembrane region" description="Helical" evidence="7">
    <location>
        <begin position="59"/>
        <end position="80"/>
    </location>
</feature>
<accession>A0ABT9W0C5</accession>
<evidence type="ECO:0000256" key="1">
    <source>
        <dbReference type="ARBA" id="ARBA00004651"/>
    </source>
</evidence>
<evidence type="ECO:0000256" key="2">
    <source>
        <dbReference type="ARBA" id="ARBA00022475"/>
    </source>
</evidence>
<evidence type="ECO:0000256" key="5">
    <source>
        <dbReference type="ARBA" id="ARBA00022989"/>
    </source>
</evidence>
<keyword evidence="3 7" id="KW-0812">Transmembrane</keyword>
<feature type="transmembrane region" description="Helical" evidence="7">
    <location>
        <begin position="31"/>
        <end position="53"/>
    </location>
</feature>
<dbReference type="SMART" id="SM00014">
    <property type="entry name" value="acidPPc"/>
    <property type="match status" value="1"/>
</dbReference>
<organism evidence="9 10">
    <name type="scientific">Caldalkalibacillus horti</name>
    <dbReference type="NCBI Taxonomy" id="77523"/>
    <lineage>
        <taxon>Bacteria</taxon>
        <taxon>Bacillati</taxon>
        <taxon>Bacillota</taxon>
        <taxon>Bacilli</taxon>
        <taxon>Bacillales</taxon>
        <taxon>Bacillaceae</taxon>
        <taxon>Caldalkalibacillus</taxon>
    </lineage>
</organism>